<gene>
    <name evidence="3" type="primary">LOC132538971</name>
</gene>
<feature type="compositionally biased region" description="Low complexity" evidence="1">
    <location>
        <begin position="104"/>
        <end position="116"/>
    </location>
</feature>
<name>A0ABM3XI61_ERIEU</name>
<keyword evidence="2" id="KW-1185">Reference proteome</keyword>
<sequence length="207" mass="22983">MLTGALRGVRTRRRGPLPRGWEWRRLAPWGQLGVPGQEEAPGPQLATRGRRETGREVTSGRSGRRRWRRGAERGVPARRGGYRSALRPIVSRPRSSRRSRAREPGSSPARHLLPPLWKRPPPPRAARPGPRLRFGPARLTGRRQPSPLRPRPPPSWRGPGGPSRRHVRAPAAACSRAWDRGGARSCPGSRDAPGSSAWPDCRTQVRS</sequence>
<dbReference type="RefSeq" id="XP_060048517.1">
    <property type="nucleotide sequence ID" value="XM_060192534.1"/>
</dbReference>
<feature type="compositionally biased region" description="Pro residues" evidence="1">
    <location>
        <begin position="147"/>
        <end position="156"/>
    </location>
</feature>
<feature type="compositionally biased region" description="Low complexity" evidence="1">
    <location>
        <begin position="126"/>
        <end position="146"/>
    </location>
</feature>
<dbReference type="GeneID" id="132538971"/>
<reference evidence="3" key="1">
    <citation type="submission" date="2025-08" db="UniProtKB">
        <authorList>
            <consortium name="RefSeq"/>
        </authorList>
    </citation>
    <scope>IDENTIFICATION</scope>
</reference>
<protein>
    <submittedName>
        <fullName evidence="3">Uncharacterized protein LOC132538971</fullName>
    </submittedName>
</protein>
<organism evidence="2 3">
    <name type="scientific">Erinaceus europaeus</name>
    <name type="common">Western European hedgehog</name>
    <dbReference type="NCBI Taxonomy" id="9365"/>
    <lineage>
        <taxon>Eukaryota</taxon>
        <taxon>Metazoa</taxon>
        <taxon>Chordata</taxon>
        <taxon>Craniata</taxon>
        <taxon>Vertebrata</taxon>
        <taxon>Euteleostomi</taxon>
        <taxon>Mammalia</taxon>
        <taxon>Eutheria</taxon>
        <taxon>Laurasiatheria</taxon>
        <taxon>Eulipotyphla</taxon>
        <taxon>Erinaceidae</taxon>
        <taxon>Erinaceinae</taxon>
        <taxon>Erinaceus</taxon>
    </lineage>
</organism>
<evidence type="ECO:0000313" key="3">
    <source>
        <dbReference type="RefSeq" id="XP_060048517.1"/>
    </source>
</evidence>
<proteinExistence type="predicted"/>
<evidence type="ECO:0000313" key="2">
    <source>
        <dbReference type="Proteomes" id="UP001652624"/>
    </source>
</evidence>
<evidence type="ECO:0000256" key="1">
    <source>
        <dbReference type="SAM" id="MobiDB-lite"/>
    </source>
</evidence>
<feature type="region of interest" description="Disordered" evidence="1">
    <location>
        <begin position="32"/>
        <end position="207"/>
    </location>
</feature>
<dbReference type="Proteomes" id="UP001652624">
    <property type="component" value="Chromosome 6"/>
</dbReference>
<accession>A0ABM3XI61</accession>